<evidence type="ECO:0000313" key="4">
    <source>
        <dbReference type="Proteomes" id="UP000075901"/>
    </source>
</evidence>
<evidence type="ECO:0000313" key="3">
    <source>
        <dbReference type="EnsemblMetazoa" id="AMAM015474-PA"/>
    </source>
</evidence>
<reference evidence="3" key="2">
    <citation type="submission" date="2020-05" db="UniProtKB">
        <authorList>
            <consortium name="EnsemblMetazoa"/>
        </authorList>
    </citation>
    <scope>IDENTIFICATION</scope>
    <source>
        <strain evidence="3">maculatus3</strain>
    </source>
</reference>
<feature type="region of interest" description="Disordered" evidence="1">
    <location>
        <begin position="178"/>
        <end position="205"/>
    </location>
</feature>
<dbReference type="EnsemblMetazoa" id="AMAM015474-RA">
    <property type="protein sequence ID" value="AMAM015474-PA"/>
    <property type="gene ID" value="AMAM015474"/>
</dbReference>
<dbReference type="VEuPathDB" id="VectorBase:AMAM015474"/>
<accession>A0A182SXL7</accession>
<protein>
    <recommendedName>
        <fullName evidence="2">C2H2-type domain-containing protein</fullName>
    </recommendedName>
</protein>
<feature type="region of interest" description="Disordered" evidence="1">
    <location>
        <begin position="34"/>
        <end position="59"/>
    </location>
</feature>
<dbReference type="InterPro" id="IPR013087">
    <property type="entry name" value="Znf_C2H2_type"/>
</dbReference>
<dbReference type="AlphaFoldDB" id="A0A182SXL7"/>
<evidence type="ECO:0000256" key="1">
    <source>
        <dbReference type="SAM" id="MobiDB-lite"/>
    </source>
</evidence>
<keyword evidence="4" id="KW-1185">Reference proteome</keyword>
<organism evidence="3 4">
    <name type="scientific">Anopheles maculatus</name>
    <dbReference type="NCBI Taxonomy" id="74869"/>
    <lineage>
        <taxon>Eukaryota</taxon>
        <taxon>Metazoa</taxon>
        <taxon>Ecdysozoa</taxon>
        <taxon>Arthropoda</taxon>
        <taxon>Hexapoda</taxon>
        <taxon>Insecta</taxon>
        <taxon>Pterygota</taxon>
        <taxon>Neoptera</taxon>
        <taxon>Endopterygota</taxon>
        <taxon>Diptera</taxon>
        <taxon>Nematocera</taxon>
        <taxon>Culicoidea</taxon>
        <taxon>Culicidae</taxon>
        <taxon>Anophelinae</taxon>
        <taxon>Anopheles</taxon>
        <taxon>Anopheles maculatus group</taxon>
    </lineage>
</organism>
<sequence length="409" mass="44624">GNNGGGGCGHTSGPNDVILPSIFVKIPTQINQQYQQENRLRSHHSTSNEIKSEERSEPIKSEIADTRIKLASLNSSDRQPDVIDNYLNDTLDVGVQPETSILLCEYCPFATLSDVRLNEHRRDRHSAGGTASPDKLHCPVCENKFYKKPVLELHLSEDHEMVPSEVEAVCSRQLPATGDVSTQRNETTTNQIQSSTSVAPPPPNKSRIYIKNVQLLKKPDVIAQETRQENVSQGQQLLSTDQEPSAVAHGTLQDTHQLTGLGEDLLQQHDQALDLPHTAQQLQQSGGPGNGNKIFIRNVSLLQNVNFVPSEENILTNGSSKYNAASYMSMDSSPSLLDPMSSGYGMEQSAPTGTTQSRGSRIYIKNVDILRNPLISTLSEPVPNSNAGTLSSTFNESITSRASSCESII</sequence>
<dbReference type="PROSITE" id="PS00028">
    <property type="entry name" value="ZINC_FINGER_C2H2_1"/>
    <property type="match status" value="1"/>
</dbReference>
<dbReference type="Gene3D" id="3.30.160.60">
    <property type="entry name" value="Classic Zinc Finger"/>
    <property type="match status" value="1"/>
</dbReference>
<proteinExistence type="predicted"/>
<dbReference type="Proteomes" id="UP000075901">
    <property type="component" value="Unassembled WGS sequence"/>
</dbReference>
<feature type="compositionally biased region" description="Polar residues" evidence="1">
    <location>
        <begin position="179"/>
        <end position="198"/>
    </location>
</feature>
<dbReference type="SMART" id="SM00355">
    <property type="entry name" value="ZnF_C2H2"/>
    <property type="match status" value="2"/>
</dbReference>
<feature type="domain" description="C2H2-type" evidence="2">
    <location>
        <begin position="138"/>
        <end position="159"/>
    </location>
</feature>
<evidence type="ECO:0000259" key="2">
    <source>
        <dbReference type="PROSITE" id="PS00028"/>
    </source>
</evidence>
<reference evidence="4" key="1">
    <citation type="submission" date="2013-09" db="EMBL/GenBank/DDBJ databases">
        <title>The Genome Sequence of Anopheles maculatus species B.</title>
        <authorList>
            <consortium name="The Broad Institute Genomics Platform"/>
            <person name="Neafsey D.E."/>
            <person name="Besansky N."/>
            <person name="Howell P."/>
            <person name="Walton C."/>
            <person name="Young S.K."/>
            <person name="Zeng Q."/>
            <person name="Gargeya S."/>
            <person name="Fitzgerald M."/>
            <person name="Haas B."/>
            <person name="Abouelleil A."/>
            <person name="Allen A.W."/>
            <person name="Alvarado L."/>
            <person name="Arachchi H.M."/>
            <person name="Berlin A.M."/>
            <person name="Chapman S.B."/>
            <person name="Gainer-Dewar J."/>
            <person name="Goldberg J."/>
            <person name="Griggs A."/>
            <person name="Gujja S."/>
            <person name="Hansen M."/>
            <person name="Howarth C."/>
            <person name="Imamovic A."/>
            <person name="Ireland A."/>
            <person name="Larimer J."/>
            <person name="McCowan C."/>
            <person name="Murphy C."/>
            <person name="Pearson M."/>
            <person name="Poon T.W."/>
            <person name="Priest M."/>
            <person name="Roberts A."/>
            <person name="Saif S."/>
            <person name="Shea T."/>
            <person name="Sisk P."/>
            <person name="Sykes S."/>
            <person name="Wortman J."/>
            <person name="Nusbaum C."/>
            <person name="Birren B."/>
        </authorList>
    </citation>
    <scope>NUCLEOTIDE SEQUENCE [LARGE SCALE GENOMIC DNA]</scope>
    <source>
        <strain evidence="4">maculatus3</strain>
    </source>
</reference>
<name>A0A182SXL7_9DIPT</name>
<feature type="compositionally biased region" description="Basic and acidic residues" evidence="1">
    <location>
        <begin position="50"/>
        <end position="59"/>
    </location>
</feature>